<name>H2C6S4_9CREN</name>
<dbReference type="AlphaFoldDB" id="H2C6S4"/>
<dbReference type="Pfam" id="PF01037">
    <property type="entry name" value="AsnC_trans_reg"/>
    <property type="match status" value="1"/>
</dbReference>
<dbReference type="eggNOG" id="arCOG01117">
    <property type="taxonomic scope" value="Archaea"/>
</dbReference>
<dbReference type="SUPFAM" id="SSF54909">
    <property type="entry name" value="Dimeric alpha+beta barrel"/>
    <property type="match status" value="1"/>
</dbReference>
<dbReference type="Gene3D" id="3.30.70.920">
    <property type="match status" value="1"/>
</dbReference>
<dbReference type="STRING" id="671065.MetMK1DRAFT_00022660"/>
<evidence type="ECO:0000313" key="3">
    <source>
        <dbReference type="EMBL" id="EHP69501.1"/>
    </source>
</evidence>
<evidence type="ECO:0000259" key="2">
    <source>
        <dbReference type="Pfam" id="PF01037"/>
    </source>
</evidence>
<accession>H2C6S4</accession>
<protein>
    <submittedName>
        <fullName evidence="3">Transcriptional regulator</fullName>
    </submittedName>
</protein>
<gene>
    <name evidence="3" type="ORF">MetMK1DRAFT_00022660</name>
</gene>
<evidence type="ECO:0000256" key="1">
    <source>
        <dbReference type="ARBA" id="ARBA00029440"/>
    </source>
</evidence>
<reference evidence="3 4" key="1">
    <citation type="submission" date="2012-01" db="EMBL/GenBank/DDBJ databases">
        <title>Improved High-Quality Draft sequence of Metallosphaera yellowstonensis MK1.</title>
        <authorList>
            <consortium name="US DOE Joint Genome Institute"/>
            <person name="Lucas S."/>
            <person name="Han J."/>
            <person name="Cheng J.-F."/>
            <person name="Goodwin L."/>
            <person name="Pitluck S."/>
            <person name="Peters L."/>
            <person name="Teshima H."/>
            <person name="Detter J.C."/>
            <person name="Han C."/>
            <person name="Tapia R."/>
            <person name="Land M."/>
            <person name="Hauser L."/>
            <person name="Kyrpides N."/>
            <person name="Kozubal M."/>
            <person name="Macur R.E."/>
            <person name="Jay Z."/>
            <person name="Inskeep W."/>
            <person name="Woyke T."/>
        </authorList>
    </citation>
    <scope>NUCLEOTIDE SEQUENCE [LARGE SCALE GENOMIC DNA]</scope>
    <source>
        <strain evidence="3 4">MK1</strain>
    </source>
</reference>
<comment type="pathway">
    <text evidence="1">Amino-acid biosynthesis.</text>
</comment>
<dbReference type="InterPro" id="IPR019887">
    <property type="entry name" value="Tscrpt_reg_AsnC/Lrp_C"/>
</dbReference>
<sequence length="86" mass="9723">MGSNLVTAIVLINTDPGGEEEVFNKLKQMNEVSETYIVYGVYDIVTKLDAPDMDTLRNFISNNIRKLPKVRSTLTMIIMEGKTQKK</sequence>
<keyword evidence="4" id="KW-1185">Reference proteome</keyword>
<dbReference type="PANTHER" id="PTHR43413">
    <property type="entry name" value="TRANSCRIPTIONAL REGULATOR, ASNC FAMILY"/>
    <property type="match status" value="1"/>
</dbReference>
<dbReference type="EMBL" id="JH597768">
    <property type="protein sequence ID" value="EHP69501.1"/>
    <property type="molecule type" value="Genomic_DNA"/>
</dbReference>
<organism evidence="3 4">
    <name type="scientific">Metallosphaera yellowstonensis MK1</name>
    <dbReference type="NCBI Taxonomy" id="671065"/>
    <lineage>
        <taxon>Archaea</taxon>
        <taxon>Thermoproteota</taxon>
        <taxon>Thermoprotei</taxon>
        <taxon>Sulfolobales</taxon>
        <taxon>Sulfolobaceae</taxon>
        <taxon>Metallosphaera</taxon>
    </lineage>
</organism>
<dbReference type="InterPro" id="IPR050684">
    <property type="entry name" value="HTH-Siroheme_Decarb"/>
</dbReference>
<feature type="domain" description="Transcription regulator AsnC/Lrp ligand binding" evidence="2">
    <location>
        <begin position="10"/>
        <end position="80"/>
    </location>
</feature>
<dbReference type="HOGENOM" id="CLU_170329_2_2_2"/>
<dbReference type="Proteomes" id="UP000003980">
    <property type="component" value="Unassembled WGS sequence"/>
</dbReference>
<evidence type="ECO:0000313" key="4">
    <source>
        <dbReference type="Proteomes" id="UP000003980"/>
    </source>
</evidence>
<dbReference type="PANTHER" id="PTHR43413:SF6">
    <property type="entry name" value="REGULATORY PROTEIN ASNC"/>
    <property type="match status" value="1"/>
</dbReference>
<dbReference type="InterPro" id="IPR011008">
    <property type="entry name" value="Dimeric_a/b-barrel"/>
</dbReference>
<proteinExistence type="predicted"/>